<dbReference type="InterPro" id="IPR002716">
    <property type="entry name" value="PIN_dom"/>
</dbReference>
<reference evidence="6 7" key="1">
    <citation type="journal article" date="2023" name="Antonie Van Leeuwenhoek">
        <title>Mesoterricola silvestris gen. nov., sp. nov., Mesoterricola sediminis sp. nov., Geothrix oryzae sp. nov., Geothrix edaphica sp. nov., Geothrix rubra sp. nov., and Geothrix limicola sp. nov., six novel members of Acidobacteriota isolated from soils.</title>
        <authorList>
            <person name="Itoh H."/>
            <person name="Sugisawa Y."/>
            <person name="Mise K."/>
            <person name="Xu Z."/>
            <person name="Kuniyasu M."/>
            <person name="Ushijima N."/>
            <person name="Kawano K."/>
            <person name="Kobayashi E."/>
            <person name="Shiratori Y."/>
            <person name="Masuda Y."/>
            <person name="Senoo K."/>
        </authorList>
    </citation>
    <scope>NUCLEOTIDE SEQUENCE [LARGE SCALE GENOMIC DNA]</scope>
    <source>
        <strain evidence="6 7">Red803</strain>
    </source>
</reference>
<name>A0ABQ5Q3Z1_9BACT</name>
<dbReference type="InterPro" id="IPR051451">
    <property type="entry name" value="PhoH2-like"/>
</dbReference>
<evidence type="ECO:0000256" key="4">
    <source>
        <dbReference type="ARBA" id="ARBA00046345"/>
    </source>
</evidence>
<comment type="similarity">
    <text evidence="1">Belongs to the PhoH family.</text>
</comment>
<dbReference type="Proteomes" id="UP001165089">
    <property type="component" value="Unassembled WGS sequence"/>
</dbReference>
<dbReference type="SUPFAM" id="SSF88723">
    <property type="entry name" value="PIN domain-like"/>
    <property type="match status" value="1"/>
</dbReference>
<organism evidence="6 7">
    <name type="scientific">Geothrix rubra</name>
    <dbReference type="NCBI Taxonomy" id="2927977"/>
    <lineage>
        <taxon>Bacteria</taxon>
        <taxon>Pseudomonadati</taxon>
        <taxon>Acidobacteriota</taxon>
        <taxon>Holophagae</taxon>
        <taxon>Holophagales</taxon>
        <taxon>Holophagaceae</taxon>
        <taxon>Geothrix</taxon>
    </lineage>
</organism>
<dbReference type="InterPro" id="IPR029060">
    <property type="entry name" value="PIN-like_dom_sf"/>
</dbReference>
<dbReference type="Pfam" id="PF02562">
    <property type="entry name" value="PhoH"/>
    <property type="match status" value="1"/>
</dbReference>
<dbReference type="Gene3D" id="3.40.50.1010">
    <property type="entry name" value="5'-nuclease"/>
    <property type="match status" value="1"/>
</dbReference>
<dbReference type="InterPro" id="IPR003714">
    <property type="entry name" value="PhoH"/>
</dbReference>
<dbReference type="SUPFAM" id="SSF52540">
    <property type="entry name" value="P-loop containing nucleoside triphosphate hydrolases"/>
    <property type="match status" value="1"/>
</dbReference>
<evidence type="ECO:0000256" key="1">
    <source>
        <dbReference type="ARBA" id="ARBA00010393"/>
    </source>
</evidence>
<proteinExistence type="inferred from homology"/>
<feature type="domain" description="PIN" evidence="5">
    <location>
        <begin position="8"/>
        <end position="135"/>
    </location>
</feature>
<protein>
    <recommendedName>
        <fullName evidence="5">PIN domain-containing protein</fullName>
    </recommendedName>
</protein>
<dbReference type="SMART" id="SM00670">
    <property type="entry name" value="PINc"/>
    <property type="match status" value="1"/>
</dbReference>
<keyword evidence="2" id="KW-0547">Nucleotide-binding</keyword>
<dbReference type="PANTHER" id="PTHR30473">
    <property type="entry name" value="PROTEIN PHOH"/>
    <property type="match status" value="1"/>
</dbReference>
<dbReference type="InterPro" id="IPR027417">
    <property type="entry name" value="P-loop_NTPase"/>
</dbReference>
<evidence type="ECO:0000256" key="3">
    <source>
        <dbReference type="ARBA" id="ARBA00022840"/>
    </source>
</evidence>
<evidence type="ECO:0000256" key="2">
    <source>
        <dbReference type="ARBA" id="ARBA00022741"/>
    </source>
</evidence>
<evidence type="ECO:0000313" key="7">
    <source>
        <dbReference type="Proteomes" id="UP001165089"/>
    </source>
</evidence>
<keyword evidence="7" id="KW-1185">Reference proteome</keyword>
<gene>
    <name evidence="6" type="ORF">GETHPA_07320</name>
</gene>
<dbReference type="CDD" id="cd09883">
    <property type="entry name" value="PIN_VapC_PhoHL-ATPase"/>
    <property type="match status" value="1"/>
</dbReference>
<dbReference type="EMBL" id="BSDD01000001">
    <property type="protein sequence ID" value="GLH69199.1"/>
    <property type="molecule type" value="Genomic_DNA"/>
</dbReference>
<dbReference type="Pfam" id="PF13638">
    <property type="entry name" value="PIN_4"/>
    <property type="match status" value="1"/>
</dbReference>
<evidence type="ECO:0000259" key="5">
    <source>
        <dbReference type="SMART" id="SM00670"/>
    </source>
</evidence>
<comment type="caution">
    <text evidence="6">The sequence shown here is derived from an EMBL/GenBank/DDBJ whole genome shotgun (WGS) entry which is preliminary data.</text>
</comment>
<sequence>MVPPSSKKVFVLDTNVLLHDPNSILHFQEHDVVIPIVVIEEVDHFKKDQTEVGRNARTVSRMLDRLRANGSLSRGVPLEGGGSLKVDVAAHSLDLGILSADKHKADNQILACARELLHTLKERVVLISKDTNLRIKADAIGVQAEDYTTDRVEMDELYTGHRTWEVDPPQVDLLYDGGLQPDPELHLEPNQFVTLVDRTNPSHTALGRLMAADGLLHPLRRLEAPPWGIKARNREQQFAMDLLLDDAVQVVTLLGKAGTGKTLLAIAAGLQQVVDDERYHKLLVSRPVMPMGRDLGYLPGDIGEKLRPYMQPIYDNLEFIVAANMDARRRTTMTAAQLEEAGYLSVEPLTYIRGRSIPSQFLIVDEAQNLTPHEVKTILTRAGEGTKVVFTGDPHQIDNPYVDASTNGLSFLADHFKHLDISGHVTLMKGERSKLAELASNLL</sequence>
<dbReference type="RefSeq" id="WP_285723041.1">
    <property type="nucleotide sequence ID" value="NZ_BSDD01000001.1"/>
</dbReference>
<dbReference type="Gene3D" id="3.40.50.300">
    <property type="entry name" value="P-loop containing nucleotide triphosphate hydrolases"/>
    <property type="match status" value="1"/>
</dbReference>
<comment type="similarity">
    <text evidence="4">In the N-terminal section; belongs to the PINc/VapC protein family.</text>
</comment>
<keyword evidence="3" id="KW-0067">ATP-binding</keyword>
<accession>A0ABQ5Q3Z1</accession>
<evidence type="ECO:0000313" key="6">
    <source>
        <dbReference type="EMBL" id="GLH69199.1"/>
    </source>
</evidence>
<dbReference type="PANTHER" id="PTHR30473:SF2">
    <property type="entry name" value="PIN DOMAIN-CONTAINING PROTEIN"/>
    <property type="match status" value="1"/>
</dbReference>